<proteinExistence type="predicted"/>
<dbReference type="Pfam" id="PF02308">
    <property type="entry name" value="MgtC"/>
    <property type="match status" value="1"/>
</dbReference>
<feature type="transmembrane region" description="Helical" evidence="1">
    <location>
        <begin position="12"/>
        <end position="27"/>
    </location>
</feature>
<organism evidence="4 5">
    <name type="scientific">Candidatus Dojkabacteria bacterium CG_4_10_14_0_2_um_filter_Dojkabacteria_WS6_41_15</name>
    <dbReference type="NCBI Taxonomy" id="2014249"/>
    <lineage>
        <taxon>Bacteria</taxon>
        <taxon>Candidatus Dojkabacteria</taxon>
    </lineage>
</organism>
<dbReference type="InterPro" id="IPR025105">
    <property type="entry name" value="DUF4010"/>
</dbReference>
<feature type="transmembrane region" description="Helical" evidence="1">
    <location>
        <begin position="309"/>
        <end position="327"/>
    </location>
</feature>
<keyword evidence="1" id="KW-0472">Membrane</keyword>
<evidence type="ECO:0000259" key="3">
    <source>
        <dbReference type="Pfam" id="PF13194"/>
    </source>
</evidence>
<protein>
    <submittedName>
        <fullName evidence="4">Uncharacterized protein</fullName>
    </submittedName>
</protein>
<keyword evidence="1" id="KW-1133">Transmembrane helix</keyword>
<dbReference type="PANTHER" id="PTHR39084">
    <property type="entry name" value="MEMBRANE PROTEIN-RELATED"/>
    <property type="match status" value="1"/>
</dbReference>
<dbReference type="EMBL" id="PFQB01000107">
    <property type="protein sequence ID" value="PJA12620.1"/>
    <property type="molecule type" value="Genomic_DNA"/>
</dbReference>
<evidence type="ECO:0000259" key="2">
    <source>
        <dbReference type="Pfam" id="PF02308"/>
    </source>
</evidence>
<feature type="transmembrane region" description="Helical" evidence="1">
    <location>
        <begin position="278"/>
        <end position="302"/>
    </location>
</feature>
<dbReference type="AlphaFoldDB" id="A0A2M7W0X8"/>
<evidence type="ECO:0000313" key="5">
    <source>
        <dbReference type="Proteomes" id="UP000228952"/>
    </source>
</evidence>
<feature type="transmembrane region" description="Helical" evidence="1">
    <location>
        <begin position="83"/>
        <end position="103"/>
    </location>
</feature>
<feature type="transmembrane region" description="Helical" evidence="1">
    <location>
        <begin position="376"/>
        <end position="396"/>
    </location>
</feature>
<evidence type="ECO:0000313" key="4">
    <source>
        <dbReference type="EMBL" id="PJA12620.1"/>
    </source>
</evidence>
<feature type="transmembrane region" description="Helical" evidence="1">
    <location>
        <begin position="347"/>
        <end position="369"/>
    </location>
</feature>
<feature type="transmembrane region" description="Helical" evidence="1">
    <location>
        <begin position="53"/>
        <end position="77"/>
    </location>
</feature>
<reference evidence="5" key="1">
    <citation type="submission" date="2017-09" db="EMBL/GenBank/DDBJ databases">
        <title>Depth-based differentiation of microbial function through sediment-hosted aquifers and enrichment of novel symbionts in the deep terrestrial subsurface.</title>
        <authorList>
            <person name="Probst A.J."/>
            <person name="Ladd B."/>
            <person name="Jarett J.K."/>
            <person name="Geller-Mcgrath D.E."/>
            <person name="Sieber C.M.K."/>
            <person name="Emerson J.B."/>
            <person name="Anantharaman K."/>
            <person name="Thomas B.C."/>
            <person name="Malmstrom R."/>
            <person name="Stieglmeier M."/>
            <person name="Klingl A."/>
            <person name="Woyke T."/>
            <person name="Ryan C.M."/>
            <person name="Banfield J.F."/>
        </authorList>
    </citation>
    <scope>NUCLEOTIDE SEQUENCE [LARGE SCALE GENOMIC DNA]</scope>
</reference>
<feature type="transmembrane region" description="Helical" evidence="1">
    <location>
        <begin position="110"/>
        <end position="130"/>
    </location>
</feature>
<name>A0A2M7W0X8_9BACT</name>
<dbReference type="Pfam" id="PF13194">
    <property type="entry name" value="DUF4010"/>
    <property type="match status" value="1"/>
</dbReference>
<feature type="domain" description="MgtC/SapB/SrpB/YhiD N-terminal" evidence="2">
    <location>
        <begin position="15"/>
        <end position="150"/>
    </location>
</feature>
<feature type="transmembrane region" description="Helical" evidence="1">
    <location>
        <begin position="402"/>
        <end position="422"/>
    </location>
</feature>
<comment type="caution">
    <text evidence="4">The sequence shown here is derived from an EMBL/GenBank/DDBJ whole genome shotgun (WGS) entry which is preliminary data.</text>
</comment>
<keyword evidence="1" id="KW-0812">Transmembrane</keyword>
<feature type="transmembrane region" description="Helical" evidence="1">
    <location>
        <begin position="174"/>
        <end position="195"/>
    </location>
</feature>
<feature type="transmembrane region" description="Helical" evidence="1">
    <location>
        <begin position="434"/>
        <end position="458"/>
    </location>
</feature>
<feature type="transmembrane region" description="Helical" evidence="1">
    <location>
        <begin position="136"/>
        <end position="154"/>
    </location>
</feature>
<feature type="domain" description="DUF4010" evidence="3">
    <location>
        <begin position="222"/>
        <end position="431"/>
    </location>
</feature>
<sequence>MSNYILDSQSVLLRLGLALFIGLLIGVDRDESWQKQSAIQHSRFSFVRPGKQAVGLGGVRTYTVLALLGTLLGTLYLVNTQTLPIVIVGFIGVTAYISIAYFLNFFDRHTLGLTTELGMLLLFALTFALGANLLDYKLVLGIAVIVSLISNLKVEFRKLIGSFTQKEILESVEFVAISAVVLPWLPNVTITIGQVLSLLNLSAGPFAAIALINPFQFWTVIVFISALNFVGYFLSKLTQSSSSILLTAFLGGIVSSTSVTHFLAARSKVAKTASNSKLLVAAVLLTNMTSFIRIPLIALVLNPQLFYQTIPWFLVLILLTVGISQFLRRGASKHEAPLAIFTSPLAIKPAVAFGLLFLIVSLATNIAIYCFGKMGFVVTALLASFSGLDAVSIITAKAIPDVISLTVGTSVLLGAVITNLVFKLGIVRIYGEKRFAFLSTVWLGGITLAAVLLLGIVLL</sequence>
<dbReference type="PANTHER" id="PTHR39084:SF1">
    <property type="entry name" value="DUF4010 DOMAIN-CONTAINING PROTEIN"/>
    <property type="match status" value="1"/>
</dbReference>
<dbReference type="Proteomes" id="UP000228952">
    <property type="component" value="Unassembled WGS sequence"/>
</dbReference>
<accession>A0A2M7W0X8</accession>
<feature type="transmembrane region" description="Helical" evidence="1">
    <location>
        <begin position="246"/>
        <end position="266"/>
    </location>
</feature>
<evidence type="ECO:0000256" key="1">
    <source>
        <dbReference type="SAM" id="Phobius"/>
    </source>
</evidence>
<gene>
    <name evidence="4" type="ORF">COX64_04295</name>
</gene>
<dbReference type="InterPro" id="IPR049177">
    <property type="entry name" value="MgtC_SapB_SrpB_YhiD_N"/>
</dbReference>
<feature type="transmembrane region" description="Helical" evidence="1">
    <location>
        <begin position="215"/>
        <end position="234"/>
    </location>
</feature>